<dbReference type="PANTHER" id="PTHR12526:SF630">
    <property type="entry name" value="GLYCOSYLTRANSFERASE"/>
    <property type="match status" value="1"/>
</dbReference>
<comment type="caution">
    <text evidence="4">The sequence shown here is derived from an EMBL/GenBank/DDBJ whole genome shotgun (WGS) entry which is preliminary data.</text>
</comment>
<dbReference type="AlphaFoldDB" id="A0A1M6V2G8"/>
<reference evidence="4 5" key="1">
    <citation type="submission" date="2016-11" db="EMBL/GenBank/DDBJ databases">
        <authorList>
            <person name="Varghese N."/>
            <person name="Submissions S."/>
        </authorList>
    </citation>
    <scope>NUCLEOTIDE SEQUENCE [LARGE SCALE GENOMIC DNA]</scope>
    <source>
        <strain evidence="4 5">CGMCC 1.12174</strain>
        <strain evidence="3 6">DSM 26351</strain>
    </source>
</reference>
<organism evidence="4 5">
    <name type="scientific">Flagellimonas taeanensis</name>
    <dbReference type="NCBI Taxonomy" id="1005926"/>
    <lineage>
        <taxon>Bacteria</taxon>
        <taxon>Pseudomonadati</taxon>
        <taxon>Bacteroidota</taxon>
        <taxon>Flavobacteriia</taxon>
        <taxon>Flavobacteriales</taxon>
        <taxon>Flavobacteriaceae</taxon>
        <taxon>Flagellimonas</taxon>
    </lineage>
</organism>
<dbReference type="EMBL" id="FOKU01000007">
    <property type="protein sequence ID" value="SFC21143.1"/>
    <property type="molecule type" value="Genomic_DNA"/>
</dbReference>
<dbReference type="Proteomes" id="UP000184031">
    <property type="component" value="Unassembled WGS sequence"/>
</dbReference>
<feature type="domain" description="Glycosyl transferase family 1" evidence="1">
    <location>
        <begin position="185"/>
        <end position="341"/>
    </location>
</feature>
<proteinExistence type="predicted"/>
<dbReference type="InterPro" id="IPR028098">
    <property type="entry name" value="Glyco_trans_4-like_N"/>
</dbReference>
<evidence type="ECO:0000313" key="5">
    <source>
        <dbReference type="Proteomes" id="UP000184031"/>
    </source>
</evidence>
<name>A0A1M6V2G8_9FLAO</name>
<dbReference type="PANTHER" id="PTHR12526">
    <property type="entry name" value="GLYCOSYLTRANSFERASE"/>
    <property type="match status" value="1"/>
</dbReference>
<protein>
    <submittedName>
        <fullName evidence="4">Glycosyltransferase involved in cell wall bisynthesis</fullName>
    </submittedName>
</protein>
<dbReference type="Gene3D" id="3.40.50.2000">
    <property type="entry name" value="Glycogen Phosphorylase B"/>
    <property type="match status" value="2"/>
</dbReference>
<dbReference type="InterPro" id="IPR001296">
    <property type="entry name" value="Glyco_trans_1"/>
</dbReference>
<dbReference type="Pfam" id="PF13439">
    <property type="entry name" value="Glyco_transf_4"/>
    <property type="match status" value="1"/>
</dbReference>
<evidence type="ECO:0000313" key="6">
    <source>
        <dbReference type="Proteomes" id="UP000198940"/>
    </source>
</evidence>
<dbReference type="CDD" id="cd03820">
    <property type="entry name" value="GT4_AmsD-like"/>
    <property type="match status" value="1"/>
</dbReference>
<dbReference type="RefSeq" id="WP_072879124.1">
    <property type="nucleotide sequence ID" value="NZ_FOKU01000007.1"/>
</dbReference>
<accession>A0A1M6V2G8</accession>
<dbReference type="EMBL" id="FRAT01000004">
    <property type="protein sequence ID" value="SHK75702.1"/>
    <property type="molecule type" value="Genomic_DNA"/>
</dbReference>
<gene>
    <name evidence="3" type="ORF">SAMN04487891_107133</name>
    <name evidence="4" type="ORF">SAMN05216293_1872</name>
</gene>
<evidence type="ECO:0000313" key="3">
    <source>
        <dbReference type="EMBL" id="SFC21143.1"/>
    </source>
</evidence>
<feature type="domain" description="Glycosyltransferase subfamily 4-like N-terminal" evidence="2">
    <location>
        <begin position="13"/>
        <end position="175"/>
    </location>
</feature>
<evidence type="ECO:0000313" key="4">
    <source>
        <dbReference type="EMBL" id="SHK75702.1"/>
    </source>
</evidence>
<dbReference type="OrthoDB" id="798298at2"/>
<dbReference type="GO" id="GO:0016757">
    <property type="term" value="F:glycosyltransferase activity"/>
    <property type="evidence" value="ECO:0007669"/>
    <property type="project" value="InterPro"/>
</dbReference>
<evidence type="ECO:0000259" key="1">
    <source>
        <dbReference type="Pfam" id="PF00534"/>
    </source>
</evidence>
<sequence>MKLLYLTNQISGPGGLERVLSIKASYLCDQLGHEVHIITLNDKHDSIFFKFSPNIKLHNIHLKSSPIAYAHGYLQGIRKIIAEVNPDIILVCDDGLKGMLLPRLMGKTKPMVYERHVSKNIAVQSDSPSLLQKIKAKIQYTLMAWGGSKYDAFVVLTKGNLNEWKLQNLRVIPNPLSFAPGESSHDREKVVIAVGKHSFQKGYDLLMEAWKIVGPKHPDWKLEIYGKSNPNFSIEPLIEKYGLQSSVHLFGPTKEIDSKFLRSSIHVLSSRYEGFGMVITEAMACGLPSISFDCPYGPSDIITDGHNGLLVENGKTEDMANSISKLIEDDALRKRLGHNAKISVNRYKIREMGKVWHDLFLELANRH</sequence>
<dbReference type="Proteomes" id="UP000198940">
    <property type="component" value="Unassembled WGS sequence"/>
</dbReference>
<keyword evidence="6" id="KW-1185">Reference proteome</keyword>
<evidence type="ECO:0000259" key="2">
    <source>
        <dbReference type="Pfam" id="PF13439"/>
    </source>
</evidence>
<dbReference type="Pfam" id="PF00534">
    <property type="entry name" value="Glycos_transf_1"/>
    <property type="match status" value="1"/>
</dbReference>
<dbReference type="SUPFAM" id="SSF53756">
    <property type="entry name" value="UDP-Glycosyltransferase/glycogen phosphorylase"/>
    <property type="match status" value="1"/>
</dbReference>
<dbReference type="STRING" id="1055723.SAMN05216293_1872"/>